<dbReference type="Pfam" id="PF18702">
    <property type="entry name" value="DUF5642"/>
    <property type="match status" value="2"/>
</dbReference>
<protein>
    <recommendedName>
        <fullName evidence="1">DUF5642 domain-containing protein</fullName>
    </recommendedName>
</protein>
<feature type="domain" description="DUF5642" evidence="1">
    <location>
        <begin position="142"/>
        <end position="324"/>
    </location>
</feature>
<evidence type="ECO:0000313" key="3">
    <source>
        <dbReference type="Proteomes" id="UP000195331"/>
    </source>
</evidence>
<evidence type="ECO:0000313" key="2">
    <source>
        <dbReference type="EMBL" id="ART72358.1"/>
    </source>
</evidence>
<evidence type="ECO:0000259" key="1">
    <source>
        <dbReference type="Pfam" id="PF18702"/>
    </source>
</evidence>
<name>A0A1Y0CAS5_9MYCO</name>
<dbReference type="KEGG" id="mdx:BTO20_30780"/>
<gene>
    <name evidence="2" type="ORF">BTO20_30780</name>
</gene>
<dbReference type="Proteomes" id="UP000195331">
    <property type="component" value="Chromosome"/>
</dbReference>
<reference evidence="2 3" key="1">
    <citation type="submission" date="2017-04" db="EMBL/GenBank/DDBJ databases">
        <title>Whole Genome Sequence of 1,4-Dioxane Degrading Bacterium Mycobacterium dioxanotrophicus PH-06.</title>
        <authorList>
            <person name="He Y."/>
        </authorList>
    </citation>
    <scope>NUCLEOTIDE SEQUENCE [LARGE SCALE GENOMIC DNA]</scope>
    <source>
        <strain evidence="2 3">PH-06</strain>
    </source>
</reference>
<proteinExistence type="predicted"/>
<organism evidence="2 3">
    <name type="scientific">Mycobacterium dioxanotrophicus</name>
    <dbReference type="NCBI Taxonomy" id="482462"/>
    <lineage>
        <taxon>Bacteria</taxon>
        <taxon>Bacillati</taxon>
        <taxon>Actinomycetota</taxon>
        <taxon>Actinomycetes</taxon>
        <taxon>Mycobacteriales</taxon>
        <taxon>Mycobacteriaceae</taxon>
        <taxon>Mycobacterium</taxon>
    </lineage>
</organism>
<dbReference type="InterPro" id="IPR041313">
    <property type="entry name" value="DUF5642"/>
</dbReference>
<keyword evidence="3" id="KW-1185">Reference proteome</keyword>
<dbReference type="AlphaFoldDB" id="A0A1Y0CAS5"/>
<dbReference type="EMBL" id="CP020809">
    <property type="protein sequence ID" value="ART72358.1"/>
    <property type="molecule type" value="Genomic_DNA"/>
</dbReference>
<accession>A0A1Y0CAS5</accession>
<feature type="domain" description="DUF5642" evidence="1">
    <location>
        <begin position="7"/>
        <end position="126"/>
    </location>
</feature>
<sequence length="325" mass="34524">MDVSVGSEVARIYAPGPTSDISMMAVKLAAPLTADIPVQGCDHVGYTLDQGQPGGTVERIEAPHIEGARTQGIRYQVSTDPVAFTYEYTAFLGDRVVVTLRTSRKQETPEPPGVADLLGDAVAAVKGTYTPSSSKAPLLKNDINRLANVKDAFPQGITPNVIPARTSGDIDTVKIGRLVGSASTSVDPPQCEPVLQPVRQSGGALTTALDTPGRDGPHVVVGASQSDHLSQVELPQTGCEHISYSAEGEHGTVDRLVPPTIDHATTFAFRTQYTYDYGVSGTRHFYSAILDDNIYITVRGQLDSDEESEQALPELLVKAVAAIRG</sequence>